<evidence type="ECO:0000256" key="6">
    <source>
        <dbReference type="SAM" id="MobiDB-lite"/>
    </source>
</evidence>
<evidence type="ECO:0000256" key="3">
    <source>
        <dbReference type="ARBA" id="ARBA00023015"/>
    </source>
</evidence>
<reference evidence="7 8" key="1">
    <citation type="submission" date="2024-07" db="EMBL/GenBank/DDBJ databases">
        <title>Section-level genome sequencing and comparative genomics of Aspergillus sections Usti and Cavernicolus.</title>
        <authorList>
            <consortium name="Lawrence Berkeley National Laboratory"/>
            <person name="Nybo J.L."/>
            <person name="Vesth T.C."/>
            <person name="Theobald S."/>
            <person name="Frisvad J.C."/>
            <person name="Larsen T.O."/>
            <person name="Kjaerboelling I."/>
            <person name="Rothschild-Mancinelli K."/>
            <person name="Lyhne E.K."/>
            <person name="Kogle M.E."/>
            <person name="Barry K."/>
            <person name="Clum A."/>
            <person name="Na H."/>
            <person name="Ledsgaard L."/>
            <person name="Lin J."/>
            <person name="Lipzen A."/>
            <person name="Kuo A."/>
            <person name="Riley R."/>
            <person name="Mondo S."/>
            <person name="Labutti K."/>
            <person name="Haridas S."/>
            <person name="Pangalinan J."/>
            <person name="Salamov A.A."/>
            <person name="Simmons B.A."/>
            <person name="Magnuson J.K."/>
            <person name="Chen J."/>
            <person name="Drula E."/>
            <person name="Henrissat B."/>
            <person name="Wiebenga A."/>
            <person name="Lubbers R.J."/>
            <person name="Gomes A.C."/>
            <person name="Makela M.R."/>
            <person name="Stajich J."/>
            <person name="Grigoriev I.V."/>
            <person name="Mortensen U.H."/>
            <person name="De Vries R.P."/>
            <person name="Baker S.E."/>
            <person name="Andersen M.R."/>
        </authorList>
    </citation>
    <scope>NUCLEOTIDE SEQUENCE [LARGE SCALE GENOMIC DNA]</scope>
    <source>
        <strain evidence="7 8">CBS 588.65</strain>
    </source>
</reference>
<feature type="compositionally biased region" description="Basic and acidic residues" evidence="6">
    <location>
        <begin position="50"/>
        <end position="69"/>
    </location>
</feature>
<keyword evidence="2" id="KW-0678">Repressor</keyword>
<feature type="compositionally biased region" description="Acidic residues" evidence="6">
    <location>
        <begin position="167"/>
        <end position="178"/>
    </location>
</feature>
<dbReference type="SMART" id="SM01401">
    <property type="entry name" value="Sds3"/>
    <property type="match status" value="1"/>
</dbReference>
<evidence type="ECO:0000256" key="5">
    <source>
        <dbReference type="ARBA" id="ARBA00023242"/>
    </source>
</evidence>
<comment type="subcellular location">
    <subcellularLocation>
        <location evidence="1">Nucleus</location>
    </subcellularLocation>
</comment>
<keyword evidence="5" id="KW-0539">Nucleus</keyword>
<comment type="caution">
    <text evidence="7">The sequence shown here is derived from an EMBL/GenBank/DDBJ whole genome shotgun (WGS) entry which is preliminary data.</text>
</comment>
<feature type="compositionally biased region" description="Polar residues" evidence="6">
    <location>
        <begin position="569"/>
        <end position="585"/>
    </location>
</feature>
<feature type="compositionally biased region" description="Basic and acidic residues" evidence="6">
    <location>
        <begin position="119"/>
        <end position="128"/>
    </location>
</feature>
<feature type="region of interest" description="Disordered" evidence="6">
    <location>
        <begin position="556"/>
        <end position="585"/>
    </location>
</feature>
<dbReference type="InterPro" id="IPR013907">
    <property type="entry name" value="Sds3"/>
</dbReference>
<keyword evidence="3" id="KW-0805">Transcription regulation</keyword>
<keyword evidence="4" id="KW-0804">Transcription</keyword>
<feature type="compositionally biased region" description="Acidic residues" evidence="6">
    <location>
        <begin position="140"/>
        <end position="149"/>
    </location>
</feature>
<protein>
    <submittedName>
        <fullName evidence="7">Transcriptional regulatory protein Dep1</fullName>
    </submittedName>
</protein>
<gene>
    <name evidence="7" type="ORF">BJX63DRAFT_191210</name>
</gene>
<keyword evidence="8" id="KW-1185">Reference proteome</keyword>
<feature type="compositionally biased region" description="Polar residues" evidence="6">
    <location>
        <begin position="674"/>
        <end position="696"/>
    </location>
</feature>
<organism evidence="7 8">
    <name type="scientific">Aspergillus granulosus</name>
    <dbReference type="NCBI Taxonomy" id="176169"/>
    <lineage>
        <taxon>Eukaryota</taxon>
        <taxon>Fungi</taxon>
        <taxon>Dikarya</taxon>
        <taxon>Ascomycota</taxon>
        <taxon>Pezizomycotina</taxon>
        <taxon>Eurotiomycetes</taxon>
        <taxon>Eurotiomycetidae</taxon>
        <taxon>Eurotiales</taxon>
        <taxon>Aspergillaceae</taxon>
        <taxon>Aspergillus</taxon>
        <taxon>Aspergillus subgen. Nidulantes</taxon>
    </lineage>
</organism>
<feature type="region of interest" description="Disordered" evidence="6">
    <location>
        <begin position="1"/>
        <end position="301"/>
    </location>
</feature>
<evidence type="ECO:0000256" key="4">
    <source>
        <dbReference type="ARBA" id="ARBA00023163"/>
    </source>
</evidence>
<sequence length="696" mass="76391">MEVAESTEPAMVGAPSGANESVFNGDQNLLLDDPLLDDERSSSLSEIDDVSEHMPSDYDESPKPEKIAPENDSEAETERIDDSPNNYRLRTNIVVSATGYGPSPSKLVHSTTYDDAGDDEHPADESPSKSRSKNGRAVESVEEIPELEDSTLSSESAGKKRKRPESGDDLISELDDDDFPPHKRRGSVKSLKSDLSDPPPDLALTPEPIEEEPSKMNEEDTPVDDIPESDLPSAPTRAKRAKKGKRKGRKTRDAEEDIDSGALETSAEVDDTPADDDVADRPEDADDGEVAAKLEEESAKRTSAMDSLAVLEREFATLRDKIYDERISKLNRELDMLNGPNPTHPELLRQLECVKQYRDTKIQYEHTLFQYRLQSLLNKSQAERSQAHSTYFQRARDIREKHSSAISKQFYSIQHDRFKTDDVSPQHYIPFPTRRSQQISHQTAYNQEVSILAGVSKYVGFPAAPTLSSARPSELEDDLEKMGISVEPKVSASHPQPTIQRAPVSTLSSTAYQPSAEEAFLEQTPWANPQHPIHQHLSHRAQNRILDNSRAPAFATPAGQMRMVDVNAPNGSASTIAENSSANNTPYGAEQEVAAAAAGAYPDYDADRRSGFRSLSSSPLDVRKPHPASYSSLEHRPPQTSSRNPGYSPPSSRLGLFGPTGPKRDTSPALPSKPVNSLHQSTAVLSGAGQNSMAAR</sequence>
<feature type="region of interest" description="Disordered" evidence="6">
    <location>
        <begin position="610"/>
        <end position="696"/>
    </location>
</feature>
<feature type="compositionally biased region" description="Acidic residues" evidence="6">
    <location>
        <begin position="267"/>
        <end position="289"/>
    </location>
</feature>
<dbReference type="Gene3D" id="1.20.5.1500">
    <property type="match status" value="1"/>
</dbReference>
<dbReference type="Proteomes" id="UP001610334">
    <property type="component" value="Unassembled WGS sequence"/>
</dbReference>
<feature type="compositionally biased region" description="Polar residues" evidence="6">
    <location>
        <begin position="638"/>
        <end position="651"/>
    </location>
</feature>
<accession>A0ABR4HH32</accession>
<feature type="compositionally biased region" description="Acidic residues" evidence="6">
    <location>
        <begin position="219"/>
        <end position="228"/>
    </location>
</feature>
<dbReference type="PANTHER" id="PTHR21964">
    <property type="entry name" value="BREAST CANCER METASTASIS-SUPPRESSOR 1"/>
    <property type="match status" value="1"/>
</dbReference>
<feature type="compositionally biased region" description="Basic residues" evidence="6">
    <location>
        <begin position="237"/>
        <end position="250"/>
    </location>
</feature>
<evidence type="ECO:0000256" key="2">
    <source>
        <dbReference type="ARBA" id="ARBA00022491"/>
    </source>
</evidence>
<dbReference type="EMBL" id="JBFXLT010000031">
    <property type="protein sequence ID" value="KAL2814793.1"/>
    <property type="molecule type" value="Genomic_DNA"/>
</dbReference>
<feature type="compositionally biased region" description="Basic and acidic residues" evidence="6">
    <location>
        <begin position="290"/>
        <end position="300"/>
    </location>
</feature>
<feature type="compositionally biased region" description="Polar residues" evidence="6">
    <location>
        <begin position="83"/>
        <end position="95"/>
    </location>
</feature>
<name>A0ABR4HH32_9EURO</name>
<evidence type="ECO:0000313" key="8">
    <source>
        <dbReference type="Proteomes" id="UP001610334"/>
    </source>
</evidence>
<feature type="compositionally biased region" description="Polar residues" evidence="6">
    <location>
        <begin position="18"/>
        <end position="27"/>
    </location>
</feature>
<evidence type="ECO:0000313" key="7">
    <source>
        <dbReference type="EMBL" id="KAL2814793.1"/>
    </source>
</evidence>
<proteinExistence type="predicted"/>
<dbReference type="Pfam" id="PF08598">
    <property type="entry name" value="Sds3"/>
    <property type="match status" value="1"/>
</dbReference>
<evidence type="ECO:0000256" key="1">
    <source>
        <dbReference type="ARBA" id="ARBA00004123"/>
    </source>
</evidence>